<dbReference type="InterPro" id="IPR059066">
    <property type="entry name" value="Ig_Tag1-like_5th"/>
</dbReference>
<proteinExistence type="predicted"/>
<dbReference type="Proteomes" id="UP000780801">
    <property type="component" value="Unassembled WGS sequence"/>
</dbReference>
<dbReference type="GO" id="GO:0000329">
    <property type="term" value="C:fungal-type vacuole membrane"/>
    <property type="evidence" value="ECO:0007669"/>
    <property type="project" value="InterPro"/>
</dbReference>
<evidence type="ECO:0000256" key="1">
    <source>
        <dbReference type="SAM" id="MobiDB-lite"/>
    </source>
</evidence>
<gene>
    <name evidence="4" type="ORF">BGW38_009782</name>
</gene>
<dbReference type="Pfam" id="PF26153">
    <property type="entry name" value="LEA-2L_5"/>
    <property type="match status" value="1"/>
</dbReference>
<feature type="compositionally biased region" description="Basic and acidic residues" evidence="1">
    <location>
        <begin position="1"/>
        <end position="13"/>
    </location>
</feature>
<feature type="transmembrane region" description="Helical" evidence="2">
    <location>
        <begin position="42"/>
        <end position="66"/>
    </location>
</feature>
<accession>A0A9P6FWU0</accession>
<dbReference type="OrthoDB" id="10039566at2759"/>
<sequence>SADHDDQPEDEHTPLLFTTPSQQQRPPRQPLQKSWGCNRLQLRVAIILGGSLIICLLILVLSGFAAQRVLDNGLELKIQKADIYDMDQTGFQISIKSTLRLDSSNDGLGGLTNLLERIFHPTMTIGETMLTMGLPSENSDQEQFMAQFPLSSQKLRMGDTLELNISSHAQVTNATMMAEFFHSTFASSRVSLALRGPVVTRLGYLWPMNLQMNQIVVVDGLSGLQDAALVSLSLPGDDPQGGITMSSTARIKNPSKIVSLRMGRVTFGIFLPSKAHPDVDLYKIAEVQCAELRLDAEQSHDISLAGRLFHMDDWILVETGQSGQLLPKIAKGSLGSEKEVLLGELMSRFIQGTNSTIQVRALASKDANLPRWLAESFKSIALSMVFPGSPTKDFIRSLNMNQLHFGFAESPKNHQEWDDPLSALINGNLSSQLQLPPNVTFPIKVLKMKPRVQMLTGQGVEMATMNLPTFLPTLSSQEESILNVQLAIEKPVQLEVNQKHLPEFYQFLNDSFINDKIVLGVAGDALALVETGLGTFELGPISFHVNTTQKGKFLPPFFFFFLTGLGGLITTPPILESLDVVDSTNESLTIQANLTLWNPSNISASLGDLSFLWAYNGYLIGIATVPGAQLVTGNNTIECIGMLDPTIHCRKQGHRKSRFLSLGQTDFGEDNGGCNPDLARNASREFMSRYISGDNRTSIHILGYEGSTRIPLLQSMLSTFAIESTLPTIEQNFLLSSTLYLLTSSLVLELQNPLDAVITVLYLNATASFKDEPLGHVLVDFERDASTPKPIIIPANDHQNETSGYTKTPRLPASFYMSSVGYEALKRALGGTLEVDVDCHIKAKVGAMIMWVDYARENVPTNVRKGFF</sequence>
<dbReference type="EMBL" id="JAABOA010000741">
    <property type="protein sequence ID" value="KAF9583308.1"/>
    <property type="molecule type" value="Genomic_DNA"/>
</dbReference>
<protein>
    <recommendedName>
        <fullName evidence="3">Tag1-like fifth Ig-like domain-containing protein</fullName>
    </recommendedName>
</protein>
<dbReference type="AlphaFoldDB" id="A0A9P6FWU0"/>
<feature type="non-terminal residue" evidence="4">
    <location>
        <position position="868"/>
    </location>
</feature>
<evidence type="ECO:0000313" key="5">
    <source>
        <dbReference type="Proteomes" id="UP000780801"/>
    </source>
</evidence>
<keyword evidence="5" id="KW-1185">Reference proteome</keyword>
<organism evidence="4 5">
    <name type="scientific">Lunasporangiospora selenospora</name>
    <dbReference type="NCBI Taxonomy" id="979761"/>
    <lineage>
        <taxon>Eukaryota</taxon>
        <taxon>Fungi</taxon>
        <taxon>Fungi incertae sedis</taxon>
        <taxon>Mucoromycota</taxon>
        <taxon>Mortierellomycotina</taxon>
        <taxon>Mortierellomycetes</taxon>
        <taxon>Mortierellales</taxon>
        <taxon>Mortierellaceae</taxon>
        <taxon>Lunasporangiospora</taxon>
    </lineage>
</organism>
<keyword evidence="2" id="KW-0812">Transmembrane</keyword>
<evidence type="ECO:0000256" key="2">
    <source>
        <dbReference type="SAM" id="Phobius"/>
    </source>
</evidence>
<keyword evidence="2" id="KW-0472">Membrane</keyword>
<dbReference type="Pfam" id="PF12505">
    <property type="entry name" value="DUF3712"/>
    <property type="match status" value="2"/>
</dbReference>
<evidence type="ECO:0000313" key="4">
    <source>
        <dbReference type="EMBL" id="KAF9583308.1"/>
    </source>
</evidence>
<dbReference type="PANTHER" id="PTHR35895:SF3">
    <property type="entry name" value="PRE-RRNA PROCESSING PROTEIN"/>
    <property type="match status" value="1"/>
</dbReference>
<evidence type="ECO:0000259" key="3">
    <source>
        <dbReference type="Pfam" id="PF26153"/>
    </source>
</evidence>
<dbReference type="InterPro" id="IPR046368">
    <property type="entry name" value="Tag1"/>
</dbReference>
<feature type="domain" description="Tag1-like fifth Ig-like" evidence="3">
    <location>
        <begin position="730"/>
        <end position="848"/>
    </location>
</feature>
<dbReference type="PANTHER" id="PTHR35895">
    <property type="entry name" value="CHROMOSOME 16, WHOLE GENOME SHOTGUN SEQUENCE"/>
    <property type="match status" value="1"/>
</dbReference>
<comment type="caution">
    <text evidence="4">The sequence shown here is derived from an EMBL/GenBank/DDBJ whole genome shotgun (WGS) entry which is preliminary data.</text>
</comment>
<dbReference type="InterPro" id="IPR022185">
    <property type="entry name" value="DUF3712"/>
</dbReference>
<reference evidence="4" key="1">
    <citation type="journal article" date="2020" name="Fungal Divers.">
        <title>Resolving the Mortierellaceae phylogeny through synthesis of multi-gene phylogenetics and phylogenomics.</title>
        <authorList>
            <person name="Vandepol N."/>
            <person name="Liber J."/>
            <person name="Desiro A."/>
            <person name="Na H."/>
            <person name="Kennedy M."/>
            <person name="Barry K."/>
            <person name="Grigoriev I.V."/>
            <person name="Miller A.N."/>
            <person name="O'Donnell K."/>
            <person name="Stajich J.E."/>
            <person name="Bonito G."/>
        </authorList>
    </citation>
    <scope>NUCLEOTIDE SEQUENCE</scope>
    <source>
        <strain evidence="4">KOD1015</strain>
    </source>
</reference>
<feature type="region of interest" description="Disordered" evidence="1">
    <location>
        <begin position="1"/>
        <end position="32"/>
    </location>
</feature>
<keyword evidence="2" id="KW-1133">Transmembrane helix</keyword>
<name>A0A9P6FWU0_9FUNG</name>